<keyword evidence="2" id="KW-0813">Transport</keyword>
<dbReference type="PANTHER" id="PTHR23511:SF34">
    <property type="entry name" value="SYNAPTIC VESICLE GLYCOPROTEIN 2"/>
    <property type="match status" value="1"/>
</dbReference>
<name>A0A2G8JV14_STIJA</name>
<dbReference type="Proteomes" id="UP000230750">
    <property type="component" value="Unassembled WGS sequence"/>
</dbReference>
<dbReference type="PANTHER" id="PTHR23511">
    <property type="entry name" value="SYNAPTIC VESICLE GLYCOPROTEIN 2"/>
    <property type="match status" value="1"/>
</dbReference>
<evidence type="ECO:0000256" key="3">
    <source>
        <dbReference type="ARBA" id="ARBA00022692"/>
    </source>
</evidence>
<evidence type="ECO:0000256" key="4">
    <source>
        <dbReference type="ARBA" id="ARBA00022989"/>
    </source>
</evidence>
<dbReference type="OrthoDB" id="3936150at2759"/>
<dbReference type="GO" id="GO:0016020">
    <property type="term" value="C:membrane"/>
    <property type="evidence" value="ECO:0007669"/>
    <property type="project" value="UniProtKB-SubCell"/>
</dbReference>
<feature type="non-terminal residue" evidence="7">
    <location>
        <position position="1"/>
    </location>
</feature>
<comment type="subcellular location">
    <subcellularLocation>
        <location evidence="1">Membrane</location>
        <topology evidence="1">Multi-pass membrane protein</topology>
    </subcellularLocation>
</comment>
<keyword evidence="4 6" id="KW-1133">Transmembrane helix</keyword>
<feature type="transmembrane region" description="Helical" evidence="6">
    <location>
        <begin position="63"/>
        <end position="83"/>
    </location>
</feature>
<proteinExistence type="predicted"/>
<keyword evidence="5 6" id="KW-0472">Membrane</keyword>
<feature type="transmembrane region" description="Helical" evidence="6">
    <location>
        <begin position="103"/>
        <end position="127"/>
    </location>
</feature>
<dbReference type="EMBL" id="MRZV01001220">
    <property type="protein sequence ID" value="PIK39607.1"/>
    <property type="molecule type" value="Genomic_DNA"/>
</dbReference>
<dbReference type="STRING" id="307972.A0A2G8JV14"/>
<dbReference type="InterPro" id="IPR036259">
    <property type="entry name" value="MFS_trans_sf"/>
</dbReference>
<comment type="caution">
    <text evidence="7">The sequence shown here is derived from an EMBL/GenBank/DDBJ whole genome shotgun (WGS) entry which is preliminary data.</text>
</comment>
<evidence type="ECO:0000256" key="5">
    <source>
        <dbReference type="ARBA" id="ARBA00023136"/>
    </source>
</evidence>
<evidence type="ECO:0000256" key="1">
    <source>
        <dbReference type="ARBA" id="ARBA00004141"/>
    </source>
</evidence>
<evidence type="ECO:0000256" key="2">
    <source>
        <dbReference type="ARBA" id="ARBA00022448"/>
    </source>
</evidence>
<accession>A0A2G8JV14</accession>
<sequence>QLQNPSSANYEVALKETGFGRFNYLLLALCGWAQISDSVEILSVSFLLPVASKDLGLSDVDKGILNSIIFIGMMVGGYMWGALADIKGRKGISGLLLSNECHLWTLFQLCSVVLVVPSVSFLQWCWVRDSF</sequence>
<dbReference type="Gene3D" id="1.20.1250.20">
    <property type="entry name" value="MFS general substrate transporter like domains"/>
    <property type="match status" value="1"/>
</dbReference>
<reference evidence="7 8" key="1">
    <citation type="journal article" date="2017" name="PLoS Biol.">
        <title>The sea cucumber genome provides insights into morphological evolution and visceral regeneration.</title>
        <authorList>
            <person name="Zhang X."/>
            <person name="Sun L."/>
            <person name="Yuan J."/>
            <person name="Sun Y."/>
            <person name="Gao Y."/>
            <person name="Zhang L."/>
            <person name="Li S."/>
            <person name="Dai H."/>
            <person name="Hamel J.F."/>
            <person name="Liu C."/>
            <person name="Yu Y."/>
            <person name="Liu S."/>
            <person name="Lin W."/>
            <person name="Guo K."/>
            <person name="Jin S."/>
            <person name="Xu P."/>
            <person name="Storey K.B."/>
            <person name="Huan P."/>
            <person name="Zhang T."/>
            <person name="Zhou Y."/>
            <person name="Zhang J."/>
            <person name="Lin C."/>
            <person name="Li X."/>
            <person name="Xing L."/>
            <person name="Huo D."/>
            <person name="Sun M."/>
            <person name="Wang L."/>
            <person name="Mercier A."/>
            <person name="Li F."/>
            <person name="Yang H."/>
            <person name="Xiang J."/>
        </authorList>
    </citation>
    <scope>NUCLEOTIDE SEQUENCE [LARGE SCALE GENOMIC DNA]</scope>
    <source>
        <strain evidence="7">Shaxun</strain>
        <tissue evidence="7">Muscle</tissue>
    </source>
</reference>
<dbReference type="SUPFAM" id="SSF103473">
    <property type="entry name" value="MFS general substrate transporter"/>
    <property type="match status" value="1"/>
</dbReference>
<organism evidence="7 8">
    <name type="scientific">Stichopus japonicus</name>
    <name type="common">Sea cucumber</name>
    <dbReference type="NCBI Taxonomy" id="307972"/>
    <lineage>
        <taxon>Eukaryota</taxon>
        <taxon>Metazoa</taxon>
        <taxon>Echinodermata</taxon>
        <taxon>Eleutherozoa</taxon>
        <taxon>Echinozoa</taxon>
        <taxon>Holothuroidea</taxon>
        <taxon>Aspidochirotacea</taxon>
        <taxon>Aspidochirotida</taxon>
        <taxon>Stichopodidae</taxon>
        <taxon>Apostichopus</taxon>
    </lineage>
</organism>
<protein>
    <submittedName>
        <fullName evidence="7">Synaptic vesicle glycoprotein 2C</fullName>
    </submittedName>
</protein>
<dbReference type="AlphaFoldDB" id="A0A2G8JV14"/>
<evidence type="ECO:0000313" key="8">
    <source>
        <dbReference type="Proteomes" id="UP000230750"/>
    </source>
</evidence>
<keyword evidence="8" id="KW-1185">Reference proteome</keyword>
<gene>
    <name evidence="7" type="ORF">BSL78_23539</name>
</gene>
<keyword evidence="3 6" id="KW-0812">Transmembrane</keyword>
<evidence type="ECO:0000313" key="7">
    <source>
        <dbReference type="EMBL" id="PIK39607.1"/>
    </source>
</evidence>
<evidence type="ECO:0000256" key="6">
    <source>
        <dbReference type="SAM" id="Phobius"/>
    </source>
</evidence>